<dbReference type="GO" id="GO:0004794">
    <property type="term" value="F:threonine deaminase activity"/>
    <property type="evidence" value="ECO:0007669"/>
    <property type="project" value="UniProtKB-UniRule"/>
</dbReference>
<evidence type="ECO:0000256" key="10">
    <source>
        <dbReference type="ARBA" id="ARBA00023304"/>
    </source>
</evidence>
<evidence type="ECO:0000259" key="13">
    <source>
        <dbReference type="PROSITE" id="PS51672"/>
    </source>
</evidence>
<comment type="catalytic activity">
    <reaction evidence="1 12">
        <text>L-threonine = 2-oxobutanoate + NH4(+)</text>
        <dbReference type="Rhea" id="RHEA:22108"/>
        <dbReference type="ChEBI" id="CHEBI:16763"/>
        <dbReference type="ChEBI" id="CHEBI:28938"/>
        <dbReference type="ChEBI" id="CHEBI:57926"/>
        <dbReference type="EC" id="4.3.1.19"/>
    </reaction>
</comment>
<dbReference type="CDD" id="cd01562">
    <property type="entry name" value="Thr-dehyd"/>
    <property type="match status" value="1"/>
</dbReference>
<evidence type="ECO:0000256" key="1">
    <source>
        <dbReference type="ARBA" id="ARBA00001274"/>
    </source>
</evidence>
<dbReference type="Proteomes" id="UP000031167">
    <property type="component" value="Unassembled WGS sequence"/>
</dbReference>
<keyword evidence="10 12" id="KW-0100">Branched-chain amino acid biosynthesis</keyword>
<comment type="similarity">
    <text evidence="4 12">Belongs to the serine/threonine dehydratase family.</text>
</comment>
<evidence type="ECO:0000256" key="3">
    <source>
        <dbReference type="ARBA" id="ARBA00004810"/>
    </source>
</evidence>
<evidence type="ECO:0000256" key="12">
    <source>
        <dbReference type="RuleBase" id="RU362012"/>
    </source>
</evidence>
<dbReference type="InterPro" id="IPR045865">
    <property type="entry name" value="ACT-like_dom_sf"/>
</dbReference>
<dbReference type="SUPFAM" id="SSF53686">
    <property type="entry name" value="Tryptophan synthase beta subunit-like PLP-dependent enzymes"/>
    <property type="match status" value="1"/>
</dbReference>
<dbReference type="EMBL" id="JWTA01000008">
    <property type="protein sequence ID" value="KIC62742.1"/>
    <property type="molecule type" value="Genomic_DNA"/>
</dbReference>
<keyword evidence="9 12" id="KW-0456">Lyase</keyword>
<comment type="pathway">
    <text evidence="3 12">Amino-acid biosynthesis; L-isoleucine biosynthesis; 2-oxobutanoate from L-threonine: step 1/1.</text>
</comment>
<dbReference type="PANTHER" id="PTHR48078">
    <property type="entry name" value="THREONINE DEHYDRATASE, MITOCHONDRIAL-RELATED"/>
    <property type="match status" value="1"/>
</dbReference>
<evidence type="ECO:0000256" key="8">
    <source>
        <dbReference type="ARBA" id="ARBA00022898"/>
    </source>
</evidence>
<evidence type="ECO:0000256" key="7">
    <source>
        <dbReference type="ARBA" id="ARBA00022624"/>
    </source>
</evidence>
<dbReference type="GO" id="GO:0006565">
    <property type="term" value="P:L-serine catabolic process"/>
    <property type="evidence" value="ECO:0007669"/>
    <property type="project" value="TreeGrafter"/>
</dbReference>
<dbReference type="InterPro" id="IPR050147">
    <property type="entry name" value="Ser/Thr_Dehydratase"/>
</dbReference>
<dbReference type="PROSITE" id="PS51672">
    <property type="entry name" value="ACT_LIKE"/>
    <property type="match status" value="1"/>
</dbReference>
<dbReference type="GO" id="GO:0030170">
    <property type="term" value="F:pyridoxal phosphate binding"/>
    <property type="evidence" value="ECO:0007669"/>
    <property type="project" value="InterPro"/>
</dbReference>
<evidence type="ECO:0000313" key="14">
    <source>
        <dbReference type="EMBL" id="KIC62742.1"/>
    </source>
</evidence>
<keyword evidence="7 12" id="KW-0412">Isoleucine biosynthesis</keyword>
<dbReference type="GO" id="GO:0003941">
    <property type="term" value="F:L-serine ammonia-lyase activity"/>
    <property type="evidence" value="ECO:0007669"/>
    <property type="project" value="TreeGrafter"/>
</dbReference>
<feature type="domain" description="ACT-like" evidence="13">
    <location>
        <begin position="339"/>
        <end position="413"/>
    </location>
</feature>
<evidence type="ECO:0000256" key="6">
    <source>
        <dbReference type="ARBA" id="ARBA00022605"/>
    </source>
</evidence>
<dbReference type="AlphaFoldDB" id="A0A0B4D2D0"/>
<evidence type="ECO:0000256" key="11">
    <source>
        <dbReference type="ARBA" id="ARBA00025527"/>
    </source>
</evidence>
<evidence type="ECO:0000313" key="15">
    <source>
        <dbReference type="Proteomes" id="UP000031167"/>
    </source>
</evidence>
<keyword evidence="6 12" id="KW-0028">Amino-acid biosynthesis</keyword>
<dbReference type="SUPFAM" id="SSF55021">
    <property type="entry name" value="ACT-like"/>
    <property type="match status" value="1"/>
</dbReference>
<comment type="cofactor">
    <cofactor evidence="2 12">
        <name>pyridoxal 5'-phosphate</name>
        <dbReference type="ChEBI" id="CHEBI:597326"/>
    </cofactor>
</comment>
<dbReference type="Gene3D" id="3.40.50.1100">
    <property type="match status" value="2"/>
</dbReference>
<dbReference type="Pfam" id="PF00291">
    <property type="entry name" value="PALP"/>
    <property type="match status" value="1"/>
</dbReference>
<evidence type="ECO:0000256" key="5">
    <source>
        <dbReference type="ARBA" id="ARBA00011881"/>
    </source>
</evidence>
<sequence>MKMDKTIIFPTLEAVKEARKSIENVVNYTPLQYNARLSEKFGANIFLKREDLQPVRSYKLRGAYNKIKSLFNAGKISEGIVCASAGNHAQGVAFSCKQLQIKGTIFMPVTTPKQKLEQVEMFGGKFAEIKLVGDTFDASKNAALDFAKTSGAAFIHPFDDIQIIEGQATLALEILEQQKENIDFIFIPIGGGGLASGISTVFKELSKETQLIGVEPKGAPSMKTSIDNNLNTELLEVDGFVDGAAVKRVGDLTFEICKNALTDCIPVDEGKVCDTILQLYNKDAIVLEPAGALSISALEQYRNQIKGKNVVCIVSGSNNDITRMEEIKERALLYNGLKHYFMVKFPQRPGSLKDFVLNVLGKNDDITHFEYTKKNSRETALAIVGIELSNISDFNGLKQRMQNLGYFESYLNDNPDMLSIMV</sequence>
<dbReference type="InterPro" id="IPR000634">
    <property type="entry name" value="Ser/Thr_deHydtase_PyrdxlP-BS"/>
</dbReference>
<dbReference type="InterPro" id="IPR001721">
    <property type="entry name" value="TD_ACT-like"/>
</dbReference>
<evidence type="ECO:0000256" key="2">
    <source>
        <dbReference type="ARBA" id="ARBA00001933"/>
    </source>
</evidence>
<proteinExistence type="inferred from homology"/>
<dbReference type="RefSeq" id="WP_039369151.1">
    <property type="nucleotide sequence ID" value="NZ_JWTA01000008.1"/>
</dbReference>
<dbReference type="FunFam" id="3.40.50.1100:FF:000005">
    <property type="entry name" value="Threonine dehydratase catabolic"/>
    <property type="match status" value="1"/>
</dbReference>
<dbReference type="InterPro" id="IPR036052">
    <property type="entry name" value="TrpB-like_PALP_sf"/>
</dbReference>
<organism evidence="14 15">
    <name type="scientific">Chryseobacterium taiwanense</name>
    <dbReference type="NCBI Taxonomy" id="363331"/>
    <lineage>
        <taxon>Bacteria</taxon>
        <taxon>Pseudomonadati</taxon>
        <taxon>Bacteroidota</taxon>
        <taxon>Flavobacteriia</taxon>
        <taxon>Flavobacteriales</taxon>
        <taxon>Weeksellaceae</taxon>
        <taxon>Chryseobacterium group</taxon>
        <taxon>Chryseobacterium</taxon>
    </lineage>
</organism>
<evidence type="ECO:0000256" key="4">
    <source>
        <dbReference type="ARBA" id="ARBA00010869"/>
    </source>
</evidence>
<comment type="subunit">
    <text evidence="5 12">Homotetramer.</text>
</comment>
<comment type="caution">
    <text evidence="14">The sequence shown here is derived from an EMBL/GenBank/DDBJ whole genome shotgun (WGS) entry which is preliminary data.</text>
</comment>
<dbReference type="UniPathway" id="UPA00047">
    <property type="reaction ID" value="UER00054"/>
</dbReference>
<keyword evidence="8 12" id="KW-0663">Pyridoxal phosphate</keyword>
<dbReference type="InterPro" id="IPR011820">
    <property type="entry name" value="IlvA"/>
</dbReference>
<dbReference type="STRING" id="363331.RM51_11180"/>
<accession>A0A0B4D2D0</accession>
<dbReference type="PANTHER" id="PTHR48078:SF11">
    <property type="entry name" value="THREONINE DEHYDRATASE, MITOCHONDRIAL"/>
    <property type="match status" value="1"/>
</dbReference>
<dbReference type="PROSITE" id="PS00165">
    <property type="entry name" value="DEHYDRATASE_SER_THR"/>
    <property type="match status" value="1"/>
</dbReference>
<dbReference type="Pfam" id="PF00585">
    <property type="entry name" value="Thr_dehydrat_C"/>
    <property type="match status" value="1"/>
</dbReference>
<reference evidence="14 15" key="1">
    <citation type="submission" date="2014-12" db="EMBL/GenBank/DDBJ databases">
        <title>Genome sequencing of Chryseobacterium taiwanense TPW19.</title>
        <authorList>
            <person name="Tan P.W."/>
            <person name="Chan K.-G."/>
        </authorList>
    </citation>
    <scope>NUCLEOTIDE SEQUENCE [LARGE SCALE GENOMIC DNA]</scope>
    <source>
        <strain evidence="14 15">TPW19</strain>
    </source>
</reference>
<dbReference type="GO" id="GO:0009097">
    <property type="term" value="P:isoleucine biosynthetic process"/>
    <property type="evidence" value="ECO:0007669"/>
    <property type="project" value="UniProtKB-UniRule"/>
</dbReference>
<gene>
    <name evidence="12" type="primary">ilvA</name>
    <name evidence="14" type="ORF">RM51_11180</name>
</gene>
<dbReference type="GO" id="GO:0006567">
    <property type="term" value="P:L-threonine catabolic process"/>
    <property type="evidence" value="ECO:0007669"/>
    <property type="project" value="TreeGrafter"/>
</dbReference>
<dbReference type="EC" id="4.3.1.19" evidence="12"/>
<dbReference type="NCBIfam" id="NF006390">
    <property type="entry name" value="PRK08639.1"/>
    <property type="match status" value="1"/>
</dbReference>
<evidence type="ECO:0000256" key="9">
    <source>
        <dbReference type="ARBA" id="ARBA00023239"/>
    </source>
</evidence>
<comment type="function">
    <text evidence="11 12">Catalyzes the anaerobic formation of alpha-ketobutyrate and ammonia from threonine in a two-step reaction. The first step involved a dehydration of threonine and a production of enamine intermediates (aminocrotonate), which tautomerizes to its imine form (iminobutyrate). Both intermediates are unstable and short-lived. The second step is the nonenzymatic hydrolysis of the enamine/imine intermediates to form 2-ketobutyrate and free ammonia. In the low water environment of the cell, the second step is accelerated by RidA.</text>
</comment>
<dbReference type="InterPro" id="IPR001926">
    <property type="entry name" value="TrpB-like_PALP"/>
</dbReference>
<name>A0A0B4D2D0_9FLAO</name>
<protein>
    <recommendedName>
        <fullName evidence="12">L-threonine dehydratase</fullName>
        <ecNumber evidence="12">4.3.1.19</ecNumber>
    </recommendedName>
    <alternativeName>
        <fullName evidence="12">Threonine deaminase</fullName>
    </alternativeName>
</protein>
<dbReference type="NCBIfam" id="TIGR02079">
    <property type="entry name" value="THD1"/>
    <property type="match status" value="1"/>
</dbReference>
<keyword evidence="15" id="KW-1185">Reference proteome</keyword>